<gene>
    <name evidence="2" type="ORF">ACFQDH_16745</name>
</gene>
<dbReference type="Proteomes" id="UP001596298">
    <property type="component" value="Unassembled WGS sequence"/>
</dbReference>
<evidence type="ECO:0000313" key="2">
    <source>
        <dbReference type="EMBL" id="MFC6706857.1"/>
    </source>
</evidence>
<comment type="caution">
    <text evidence="2">The sequence shown here is derived from an EMBL/GenBank/DDBJ whole genome shotgun (WGS) entry which is preliminary data.</text>
</comment>
<accession>A0ABW2AJ64</accession>
<dbReference type="RefSeq" id="WP_382403535.1">
    <property type="nucleotide sequence ID" value="NZ_JBHSWH010000001.1"/>
</dbReference>
<dbReference type="EMBL" id="JBHSWH010000001">
    <property type="protein sequence ID" value="MFC6706857.1"/>
    <property type="molecule type" value="Genomic_DNA"/>
</dbReference>
<feature type="compositionally biased region" description="Polar residues" evidence="1">
    <location>
        <begin position="1"/>
        <end position="20"/>
    </location>
</feature>
<reference evidence="3" key="1">
    <citation type="journal article" date="2019" name="Int. J. Syst. Evol. Microbiol.">
        <title>The Global Catalogue of Microorganisms (GCM) 10K type strain sequencing project: providing services to taxonomists for standard genome sequencing and annotation.</title>
        <authorList>
            <consortium name="The Broad Institute Genomics Platform"/>
            <consortium name="The Broad Institute Genome Sequencing Center for Infectious Disease"/>
            <person name="Wu L."/>
            <person name="Ma J."/>
        </authorList>
    </citation>
    <scope>NUCLEOTIDE SEQUENCE [LARGE SCALE GENOMIC DNA]</scope>
    <source>
        <strain evidence="3">CCUG 58127</strain>
    </source>
</reference>
<feature type="compositionally biased region" description="Acidic residues" evidence="1">
    <location>
        <begin position="43"/>
        <end position="54"/>
    </location>
</feature>
<evidence type="ECO:0000256" key="1">
    <source>
        <dbReference type="SAM" id="MobiDB-lite"/>
    </source>
</evidence>
<evidence type="ECO:0000313" key="3">
    <source>
        <dbReference type="Proteomes" id="UP001596298"/>
    </source>
</evidence>
<organism evidence="2 3">
    <name type="scientific">Flexivirga alba</name>
    <dbReference type="NCBI Taxonomy" id="702742"/>
    <lineage>
        <taxon>Bacteria</taxon>
        <taxon>Bacillati</taxon>
        <taxon>Actinomycetota</taxon>
        <taxon>Actinomycetes</taxon>
        <taxon>Micrococcales</taxon>
        <taxon>Dermacoccaceae</taxon>
        <taxon>Flexivirga</taxon>
    </lineage>
</organism>
<proteinExistence type="predicted"/>
<protein>
    <recommendedName>
        <fullName evidence="4">DUF222 domain-containing protein</fullName>
    </recommendedName>
</protein>
<feature type="region of interest" description="Disordered" evidence="1">
    <location>
        <begin position="1"/>
        <end position="60"/>
    </location>
</feature>
<sequence>MTTHPARKASTTAHLWTTSVDAALRPQDDDGSRAGADDRSYLESEDSSDLEPGEGDSVMAREEQCTKLAAALARCPDLRGQTCESEALWLAMRAAICTRTRCHIVPLGASAPVEVTEEYASQELAEAMVWLRKNESEARCLPPVTLFRLLRAAATKGARGSARMAQQDSLHGVTGVVPGEPVAFVAYESDAYFGVEAS</sequence>
<keyword evidence="3" id="KW-1185">Reference proteome</keyword>
<evidence type="ECO:0008006" key="4">
    <source>
        <dbReference type="Google" id="ProtNLM"/>
    </source>
</evidence>
<feature type="compositionally biased region" description="Basic and acidic residues" evidence="1">
    <location>
        <begin position="26"/>
        <end position="42"/>
    </location>
</feature>
<name>A0ABW2AJ64_9MICO</name>